<dbReference type="PANTHER" id="PTHR43570">
    <property type="entry name" value="ALDEHYDE DEHYDROGENASE"/>
    <property type="match status" value="1"/>
</dbReference>
<dbReference type="PROSITE" id="PS00070">
    <property type="entry name" value="ALDEHYDE_DEHYDR_CYS"/>
    <property type="match status" value="1"/>
</dbReference>
<keyword evidence="2 4" id="KW-0560">Oxidoreductase</keyword>
<feature type="domain" description="Aldehyde dehydrogenase" evidence="8">
    <location>
        <begin position="8"/>
        <end position="443"/>
    </location>
</feature>
<organism evidence="9 10">
    <name type="scientific">Marinobacter persicus</name>
    <dbReference type="NCBI Taxonomy" id="930118"/>
    <lineage>
        <taxon>Bacteria</taxon>
        <taxon>Pseudomonadati</taxon>
        <taxon>Pseudomonadota</taxon>
        <taxon>Gammaproteobacteria</taxon>
        <taxon>Pseudomonadales</taxon>
        <taxon>Marinobacteraceae</taxon>
        <taxon>Marinobacter</taxon>
    </lineage>
</organism>
<evidence type="ECO:0000256" key="3">
    <source>
        <dbReference type="ARBA" id="ARBA00023027"/>
    </source>
</evidence>
<dbReference type="PANTHER" id="PTHR43570:SF20">
    <property type="entry name" value="ALDEHYDE DEHYDROGENASE ALDX-RELATED"/>
    <property type="match status" value="1"/>
</dbReference>
<feature type="active site" evidence="5 6">
    <location>
        <position position="217"/>
    </location>
</feature>
<proteinExistence type="inferred from homology"/>
<dbReference type="Gene3D" id="3.40.309.10">
    <property type="entry name" value="Aldehyde Dehydrogenase, Chain A, domain 2"/>
    <property type="match status" value="1"/>
</dbReference>
<reference evidence="9 10" key="1">
    <citation type="submission" date="2016-10" db="EMBL/GenBank/DDBJ databases">
        <authorList>
            <person name="de Groot N.N."/>
        </authorList>
    </citation>
    <scope>NUCLEOTIDE SEQUENCE [LARGE SCALE GENOMIC DNA]</scope>
    <source>
        <strain evidence="9 10">IBRC-M 10445</strain>
    </source>
</reference>
<dbReference type="PIRSF" id="PIRSF036492">
    <property type="entry name" value="ALDH"/>
    <property type="match status" value="1"/>
</dbReference>
<dbReference type="InterPro" id="IPR012394">
    <property type="entry name" value="Aldehyde_DH_NAD(P)"/>
</dbReference>
<accession>A0A1I3QSA4</accession>
<dbReference type="EMBL" id="FOSC01000002">
    <property type="protein sequence ID" value="SFJ36016.1"/>
    <property type="molecule type" value="Genomic_DNA"/>
</dbReference>
<dbReference type="CDD" id="cd07133">
    <property type="entry name" value="ALDH_CALDH_CalB"/>
    <property type="match status" value="1"/>
</dbReference>
<dbReference type="Pfam" id="PF00171">
    <property type="entry name" value="Aldedh"/>
    <property type="match status" value="1"/>
</dbReference>
<dbReference type="InterPro" id="IPR029510">
    <property type="entry name" value="Ald_DH_CS_GLU"/>
</dbReference>
<evidence type="ECO:0000313" key="10">
    <source>
        <dbReference type="Proteomes" id="UP000199445"/>
    </source>
</evidence>
<evidence type="ECO:0000256" key="5">
    <source>
        <dbReference type="PIRSR" id="PIRSR036492-1"/>
    </source>
</evidence>
<keyword evidence="3" id="KW-0520">NAD</keyword>
<dbReference type="FunFam" id="3.40.605.10:FF:000004">
    <property type="entry name" value="Aldehyde dehydrogenase"/>
    <property type="match status" value="1"/>
</dbReference>
<dbReference type="InterPro" id="IPR015590">
    <property type="entry name" value="Aldehyde_DH_dom"/>
</dbReference>
<dbReference type="FunFam" id="3.40.309.10:FF:000003">
    <property type="entry name" value="Aldehyde dehydrogenase"/>
    <property type="match status" value="1"/>
</dbReference>
<protein>
    <recommendedName>
        <fullName evidence="4">Aldehyde dehydrogenase</fullName>
    </recommendedName>
</protein>
<name>A0A1I3QSA4_9GAMM</name>
<dbReference type="GO" id="GO:0004029">
    <property type="term" value="F:aldehyde dehydrogenase (NAD+) activity"/>
    <property type="evidence" value="ECO:0007669"/>
    <property type="project" value="TreeGrafter"/>
</dbReference>
<dbReference type="AlphaFoldDB" id="A0A1I3QSA4"/>
<keyword evidence="10" id="KW-1185">Reference proteome</keyword>
<evidence type="ECO:0000256" key="6">
    <source>
        <dbReference type="PROSITE-ProRule" id="PRU10007"/>
    </source>
</evidence>
<dbReference type="GO" id="GO:0006081">
    <property type="term" value="P:aldehyde metabolic process"/>
    <property type="evidence" value="ECO:0007669"/>
    <property type="project" value="InterPro"/>
</dbReference>
<feature type="active site" evidence="5">
    <location>
        <position position="251"/>
    </location>
</feature>
<sequence length="473" mass="52798">MPAESGLERTRRVFARQREAFRAHPAPAADERRQRLATLRQLLLTHQHELVDAIDRDFSGRSADETRIAELLPSLEAIHYARRHLGRWMKAPRRRVSALFRPAKNLVIYQPKGVAGIIVPWNYPLYLAIGPMVAALAAGNRVMVKMSEFTPHTSALLQQLVGRYFDEQQVCVITGEADVAAEFSRQPFDHLLFTGSTTVGRLVMRAAADNLTPVTLELGGKSPAIIGPDVPMADAASRIAFGKALNAGQTCVAPDYVLCPAHRVDEFVAEFRKQFGKMYPSLGSNPDYTAIINERQYHRLQALLKQACDQGAQPLEINPANEDFRQANGKMPVTLLLNTRPGMAVMEEEIFGPILPVVPYTTVDDAINYVNDRPRPLALYFFSYDKELQQSLLARTHSGGACINDTLMHVAQEDLPFGGIGDSGMGHYHGKEGFLTFSHQRAVFIRQKFNSGRFVYPPHGGLIHRLVYKLFIR</sequence>
<comment type="similarity">
    <text evidence="1 4 7">Belongs to the aldehyde dehydrogenase family.</text>
</comment>
<dbReference type="InterPro" id="IPR016163">
    <property type="entry name" value="Ald_DH_C"/>
</dbReference>
<evidence type="ECO:0000256" key="2">
    <source>
        <dbReference type="ARBA" id="ARBA00023002"/>
    </source>
</evidence>
<dbReference type="RefSeq" id="WP_091701213.1">
    <property type="nucleotide sequence ID" value="NZ_BMYN01000002.1"/>
</dbReference>
<dbReference type="Gene3D" id="3.40.605.10">
    <property type="entry name" value="Aldehyde Dehydrogenase, Chain A, domain 1"/>
    <property type="match status" value="1"/>
</dbReference>
<evidence type="ECO:0000256" key="4">
    <source>
        <dbReference type="PIRNR" id="PIRNR036492"/>
    </source>
</evidence>
<dbReference type="GO" id="GO:0005737">
    <property type="term" value="C:cytoplasm"/>
    <property type="evidence" value="ECO:0007669"/>
    <property type="project" value="TreeGrafter"/>
</dbReference>
<dbReference type="InterPro" id="IPR016162">
    <property type="entry name" value="Ald_DH_N"/>
</dbReference>
<dbReference type="OrthoDB" id="9812625at2"/>
<evidence type="ECO:0000259" key="8">
    <source>
        <dbReference type="Pfam" id="PF00171"/>
    </source>
</evidence>
<dbReference type="SUPFAM" id="SSF53720">
    <property type="entry name" value="ALDH-like"/>
    <property type="match status" value="1"/>
</dbReference>
<gene>
    <name evidence="9" type="ORF">SAMN05216429_10292</name>
</gene>
<dbReference type="InterPro" id="IPR016160">
    <property type="entry name" value="Ald_DH_CS_CYS"/>
</dbReference>
<evidence type="ECO:0000313" key="9">
    <source>
        <dbReference type="EMBL" id="SFJ36016.1"/>
    </source>
</evidence>
<dbReference type="Proteomes" id="UP000199445">
    <property type="component" value="Unassembled WGS sequence"/>
</dbReference>
<dbReference type="InterPro" id="IPR016161">
    <property type="entry name" value="Ald_DH/histidinol_DH"/>
</dbReference>
<evidence type="ECO:0000256" key="1">
    <source>
        <dbReference type="ARBA" id="ARBA00009986"/>
    </source>
</evidence>
<dbReference type="PROSITE" id="PS00687">
    <property type="entry name" value="ALDEHYDE_DEHYDR_GLU"/>
    <property type="match status" value="1"/>
</dbReference>
<evidence type="ECO:0000256" key="7">
    <source>
        <dbReference type="RuleBase" id="RU003345"/>
    </source>
</evidence>